<dbReference type="AlphaFoldDB" id="A0A553JX47"/>
<dbReference type="Proteomes" id="UP000317638">
    <property type="component" value="Unassembled WGS sequence"/>
</dbReference>
<dbReference type="EMBL" id="VKKG01000006">
    <property type="protein sequence ID" value="TRY17014.1"/>
    <property type="molecule type" value="Genomic_DNA"/>
</dbReference>
<dbReference type="InterPro" id="IPR002563">
    <property type="entry name" value="Flavin_Rdtase-like_dom"/>
</dbReference>
<name>A0A553JX47_9ACTN</name>
<dbReference type="InterPro" id="IPR012349">
    <property type="entry name" value="Split_barrel_FMN-bd"/>
</dbReference>
<protein>
    <submittedName>
        <fullName evidence="2">Flavin reductase</fullName>
    </submittedName>
</protein>
<organism evidence="2 3">
    <name type="scientific">Tessaracoccus rhinocerotis</name>
    <dbReference type="NCBI Taxonomy" id="1689449"/>
    <lineage>
        <taxon>Bacteria</taxon>
        <taxon>Bacillati</taxon>
        <taxon>Actinomycetota</taxon>
        <taxon>Actinomycetes</taxon>
        <taxon>Propionibacteriales</taxon>
        <taxon>Propionibacteriaceae</taxon>
        <taxon>Tessaracoccus</taxon>
    </lineage>
</organism>
<dbReference type="GO" id="GO:0010181">
    <property type="term" value="F:FMN binding"/>
    <property type="evidence" value="ECO:0007669"/>
    <property type="project" value="InterPro"/>
</dbReference>
<dbReference type="Pfam" id="PF01613">
    <property type="entry name" value="Flavin_Reduct"/>
    <property type="match status" value="1"/>
</dbReference>
<dbReference type="OrthoDB" id="3394673at2"/>
<keyword evidence="3" id="KW-1185">Reference proteome</keyword>
<proteinExistence type="predicted"/>
<accession>A0A553JX47</accession>
<dbReference type="SMART" id="SM00903">
    <property type="entry name" value="Flavin_Reduct"/>
    <property type="match status" value="1"/>
</dbReference>
<evidence type="ECO:0000313" key="3">
    <source>
        <dbReference type="Proteomes" id="UP000317638"/>
    </source>
</evidence>
<dbReference type="GO" id="GO:0016646">
    <property type="term" value="F:oxidoreductase activity, acting on the CH-NH group of donors, NAD or NADP as acceptor"/>
    <property type="evidence" value="ECO:0007669"/>
    <property type="project" value="UniProtKB-ARBA"/>
</dbReference>
<gene>
    <name evidence="2" type="ORF">FOJ82_14265</name>
</gene>
<evidence type="ECO:0000259" key="1">
    <source>
        <dbReference type="SMART" id="SM00903"/>
    </source>
</evidence>
<reference evidence="2 3" key="1">
    <citation type="submission" date="2019-07" db="EMBL/GenBank/DDBJ databases">
        <authorList>
            <person name="Zhou L.-Y."/>
        </authorList>
    </citation>
    <scope>NUCLEOTIDE SEQUENCE [LARGE SCALE GENOMIC DNA]</scope>
    <source>
        <strain evidence="2 3">YIM 101269</strain>
    </source>
</reference>
<comment type="caution">
    <text evidence="2">The sequence shown here is derived from an EMBL/GenBank/DDBJ whole genome shotgun (WGS) entry which is preliminary data.</text>
</comment>
<sequence length="169" mass="18253">MTIHEGHPFMLPPEQRDPVRRLRGRMPAPVTIWTSQDDRRRDGWTISSVLVADGEPAELIALVDEDCDWWEVFRSTGRACVNVLGPGQGGIADVFARVAPSPGGVFRTGAWEDGSHGPRLVGASGWADVELLDAEPGHSGWGLLVRATLGPIELADGVGALEHRNGRYA</sequence>
<dbReference type="RefSeq" id="WP_143939157.1">
    <property type="nucleotide sequence ID" value="NZ_VKKG01000006.1"/>
</dbReference>
<evidence type="ECO:0000313" key="2">
    <source>
        <dbReference type="EMBL" id="TRY17014.1"/>
    </source>
</evidence>
<dbReference type="SUPFAM" id="SSF50475">
    <property type="entry name" value="FMN-binding split barrel"/>
    <property type="match status" value="1"/>
</dbReference>
<dbReference type="Gene3D" id="2.30.110.10">
    <property type="entry name" value="Electron Transport, Fmn-binding Protein, Chain A"/>
    <property type="match status" value="1"/>
</dbReference>
<feature type="domain" description="Flavin reductase like" evidence="1">
    <location>
        <begin position="23"/>
        <end position="169"/>
    </location>
</feature>